<evidence type="ECO:0000256" key="1">
    <source>
        <dbReference type="SAM" id="Phobius"/>
    </source>
</evidence>
<accession>A0A2M6WW37</accession>
<feature type="transmembrane region" description="Helical" evidence="1">
    <location>
        <begin position="7"/>
        <end position="23"/>
    </location>
</feature>
<comment type="caution">
    <text evidence="2">The sequence shown here is derived from an EMBL/GenBank/DDBJ whole genome shotgun (WGS) entry which is preliminary data.</text>
</comment>
<reference evidence="3" key="1">
    <citation type="submission" date="2017-09" db="EMBL/GenBank/DDBJ databases">
        <title>Depth-based differentiation of microbial function through sediment-hosted aquifers and enrichment of novel symbionts in the deep terrestrial subsurface.</title>
        <authorList>
            <person name="Probst A.J."/>
            <person name="Ladd B."/>
            <person name="Jarett J.K."/>
            <person name="Geller-Mcgrath D.E."/>
            <person name="Sieber C.M.K."/>
            <person name="Emerson J.B."/>
            <person name="Anantharaman K."/>
            <person name="Thomas B.C."/>
            <person name="Malmstrom R."/>
            <person name="Stieglmeier M."/>
            <person name="Klingl A."/>
            <person name="Woyke T."/>
            <person name="Ryan C.M."/>
            <person name="Banfield J.F."/>
        </authorList>
    </citation>
    <scope>NUCLEOTIDE SEQUENCE [LARGE SCALE GENOMIC DNA]</scope>
</reference>
<dbReference type="AlphaFoldDB" id="A0A2M6WW37"/>
<keyword evidence="1" id="KW-1133">Transmembrane helix</keyword>
<proteinExistence type="predicted"/>
<dbReference type="EMBL" id="PFAA01000016">
    <property type="protein sequence ID" value="PIT96916.1"/>
    <property type="molecule type" value="Genomic_DNA"/>
</dbReference>
<name>A0A2M6WW37_9BACT</name>
<keyword evidence="1" id="KW-0812">Transmembrane</keyword>
<evidence type="ECO:0000313" key="2">
    <source>
        <dbReference type="EMBL" id="PIT96916.1"/>
    </source>
</evidence>
<dbReference type="Proteomes" id="UP000230481">
    <property type="component" value="Unassembled WGS sequence"/>
</dbReference>
<keyword evidence="1" id="KW-0472">Membrane</keyword>
<feature type="transmembrane region" description="Helical" evidence="1">
    <location>
        <begin position="29"/>
        <end position="46"/>
    </location>
</feature>
<sequence>MLGYNIVAIPVATGAFAFLGFFLRPELCALLMSFSTVIVVINALTLKKINLNNI</sequence>
<organism evidence="2 3">
    <name type="scientific">Candidatus Campbellbacteria bacterium CG10_big_fil_rev_8_21_14_0_10_35_52</name>
    <dbReference type="NCBI Taxonomy" id="1974527"/>
    <lineage>
        <taxon>Bacteria</taxon>
        <taxon>Candidatus Campbelliibacteriota</taxon>
    </lineage>
</organism>
<gene>
    <name evidence="2" type="ORF">COT82_00590</name>
</gene>
<protein>
    <submittedName>
        <fullName evidence="2">Copper-transporting ATPase</fullName>
    </submittedName>
</protein>
<evidence type="ECO:0000313" key="3">
    <source>
        <dbReference type="Proteomes" id="UP000230481"/>
    </source>
</evidence>